<keyword evidence="1" id="KW-0732">Signal</keyword>
<feature type="chain" id="PRO_5045597618" description="Fungal calcium binding protein domain-containing protein" evidence="1">
    <location>
        <begin position="21"/>
        <end position="128"/>
    </location>
</feature>
<protein>
    <recommendedName>
        <fullName evidence="2">Fungal calcium binding protein domain-containing protein</fullName>
    </recommendedName>
</protein>
<dbReference type="Proteomes" id="UP001600888">
    <property type="component" value="Unassembled WGS sequence"/>
</dbReference>
<dbReference type="Pfam" id="PF12192">
    <property type="entry name" value="CBP"/>
    <property type="match status" value="1"/>
</dbReference>
<comment type="caution">
    <text evidence="3">The sequence shown here is derived from an EMBL/GenBank/DDBJ whole genome shotgun (WGS) entry which is preliminary data.</text>
</comment>
<dbReference type="Gene3D" id="1.10.1740.120">
    <property type="match status" value="1"/>
</dbReference>
<proteinExistence type="predicted"/>
<dbReference type="InterPro" id="IPR022013">
    <property type="entry name" value="CBP"/>
</dbReference>
<gene>
    <name evidence="3" type="ORF">FJTKL_13927</name>
</gene>
<name>A0ABR4F9X0_9PEZI</name>
<reference evidence="3 4" key="1">
    <citation type="submission" date="2024-03" db="EMBL/GenBank/DDBJ databases">
        <title>A high-quality draft genome sequence of Diaporthe vaccinii, a causative agent of upright dieback and viscid rot disease in cranberry plants.</title>
        <authorList>
            <person name="Sarrasin M."/>
            <person name="Lang B.F."/>
            <person name="Burger G."/>
        </authorList>
    </citation>
    <scope>NUCLEOTIDE SEQUENCE [LARGE SCALE GENOMIC DNA]</scope>
    <source>
        <strain evidence="3 4">IS7</strain>
    </source>
</reference>
<organism evidence="3 4">
    <name type="scientific">Diaporthe vaccinii</name>
    <dbReference type="NCBI Taxonomy" id="105482"/>
    <lineage>
        <taxon>Eukaryota</taxon>
        <taxon>Fungi</taxon>
        <taxon>Dikarya</taxon>
        <taxon>Ascomycota</taxon>
        <taxon>Pezizomycotina</taxon>
        <taxon>Sordariomycetes</taxon>
        <taxon>Sordariomycetidae</taxon>
        <taxon>Diaporthales</taxon>
        <taxon>Diaporthaceae</taxon>
        <taxon>Diaporthe</taxon>
        <taxon>Diaporthe eres species complex</taxon>
    </lineage>
</organism>
<evidence type="ECO:0000313" key="3">
    <source>
        <dbReference type="EMBL" id="KAL2291311.1"/>
    </source>
</evidence>
<feature type="domain" description="Fungal calcium binding protein" evidence="2">
    <location>
        <begin position="80"/>
        <end position="127"/>
    </location>
</feature>
<evidence type="ECO:0000256" key="1">
    <source>
        <dbReference type="SAM" id="SignalP"/>
    </source>
</evidence>
<sequence length="128" mass="12917">MRFATIVTALSAVAATGVISATVAQPKVGVATDGNVTATVEMVKHDDGTEVARITYTTVDVDQPDKLAPPVSRLCWNIGQCLAALSPIFVVCATAAASFGMNFAADAACAAAAANAGINLPKPCDGCF</sequence>
<keyword evidence="4" id="KW-1185">Reference proteome</keyword>
<dbReference type="EMBL" id="JBAWTH010000007">
    <property type="protein sequence ID" value="KAL2291311.1"/>
    <property type="molecule type" value="Genomic_DNA"/>
</dbReference>
<accession>A0ABR4F9X0</accession>
<evidence type="ECO:0000313" key="4">
    <source>
        <dbReference type="Proteomes" id="UP001600888"/>
    </source>
</evidence>
<feature type="signal peptide" evidence="1">
    <location>
        <begin position="1"/>
        <end position="20"/>
    </location>
</feature>
<evidence type="ECO:0000259" key="2">
    <source>
        <dbReference type="Pfam" id="PF12192"/>
    </source>
</evidence>